<keyword evidence="4 6" id="KW-0472">Membrane</keyword>
<feature type="region of interest" description="Disordered" evidence="5">
    <location>
        <begin position="142"/>
        <end position="179"/>
    </location>
</feature>
<evidence type="ECO:0000256" key="1">
    <source>
        <dbReference type="ARBA" id="ARBA00004141"/>
    </source>
</evidence>
<feature type="transmembrane region" description="Helical" evidence="6">
    <location>
        <begin position="626"/>
        <end position="650"/>
    </location>
</feature>
<feature type="compositionally biased region" description="Basic and acidic residues" evidence="5">
    <location>
        <begin position="516"/>
        <end position="525"/>
    </location>
</feature>
<keyword evidence="3 6" id="KW-1133">Transmembrane helix</keyword>
<feature type="compositionally biased region" description="Low complexity" evidence="5">
    <location>
        <begin position="421"/>
        <end position="431"/>
    </location>
</feature>
<evidence type="ECO:0000256" key="2">
    <source>
        <dbReference type="ARBA" id="ARBA00022692"/>
    </source>
</evidence>
<sequence>MKSISKMGMNLLTPCLLYYKMLESLDLGQLIKLWIAPLVFIFCVVFGFIYSRGTSLFLGLPKGYTRFIDVLVFSMNCNTLPFALLYSIITSPGVSFLLKSDQDTLESAAARSIAYAVLFGIPSNILRWSVGVKWMRPYDKSHDADPDKENDNNRNSSNHIYGGGSEMEEGRKESDVVEIETPTEKDVSFYQYPKKANDESDLRSYTSGYDYAKEQQRHQHLVVVVKPHIMVRVVHKISDVLKMVIVPTARAYQKYVSPYLSGPMYSIIGAIITMAIPGLRENMTTSGTLLYSVLGALKQMGDASIPLTIMSLGAQLGLMNEEDNSNEPEKKDQADDYRDHVGGATTAGIGAKATTSPAVAHAATSIANSSHSASADHPANVSPTNIGVTRSVYERVPSPRGDTSSTLPSTPAETGETFHRQQQQQQHHSSSGKYFESMCGSGYHSAKPDILQKPSSHSSSSSSSLPDHSVVIANETLSDDTLSVENPKTTPITTPRIINSRLNIFTKFRRNTSRHRNQEFTKTDSHVSANSNKARTKKSKEGEAKFTKSYLEKVGLIVTLTGRYIVSPVFTIALLMFLYYVTPNIAPVLRQDPTLFFTMLVLSGCPTAINLITVSQANGYYQDETAIILFWSYLLGSVIMAAEISGFLWLTQLLFPTPHHVQAGLDSINTV</sequence>
<dbReference type="AlphaFoldDB" id="A0A9W8A5V4"/>
<feature type="transmembrane region" description="Helical" evidence="6">
    <location>
        <begin position="594"/>
        <end position="614"/>
    </location>
</feature>
<comment type="caution">
    <text evidence="7">The sequence shown here is derived from an EMBL/GenBank/DDBJ whole genome shotgun (WGS) entry which is preliminary data.</text>
</comment>
<evidence type="ECO:0000313" key="8">
    <source>
        <dbReference type="Proteomes" id="UP001150538"/>
    </source>
</evidence>
<keyword evidence="2 6" id="KW-0812">Transmembrane</keyword>
<dbReference type="InterPro" id="IPR004776">
    <property type="entry name" value="Mem_transp_PIN-like"/>
</dbReference>
<feature type="transmembrane region" description="Helical" evidence="6">
    <location>
        <begin position="34"/>
        <end position="58"/>
    </location>
</feature>
<evidence type="ECO:0000256" key="6">
    <source>
        <dbReference type="SAM" id="Phobius"/>
    </source>
</evidence>
<feature type="compositionally biased region" description="Basic and acidic residues" evidence="5">
    <location>
        <begin position="142"/>
        <end position="152"/>
    </location>
</feature>
<feature type="compositionally biased region" description="Basic and acidic residues" evidence="5">
    <location>
        <begin position="327"/>
        <end position="341"/>
    </location>
</feature>
<reference evidence="7" key="1">
    <citation type="submission" date="2022-07" db="EMBL/GenBank/DDBJ databases">
        <title>Phylogenomic reconstructions and comparative analyses of Kickxellomycotina fungi.</title>
        <authorList>
            <person name="Reynolds N.K."/>
            <person name="Stajich J.E."/>
            <person name="Barry K."/>
            <person name="Grigoriev I.V."/>
            <person name="Crous P."/>
            <person name="Smith M.E."/>
        </authorList>
    </citation>
    <scope>NUCLEOTIDE SEQUENCE</scope>
    <source>
        <strain evidence="7">NBRC 100468</strain>
    </source>
</reference>
<feature type="transmembrane region" description="Helical" evidence="6">
    <location>
        <begin position="70"/>
        <end position="89"/>
    </location>
</feature>
<dbReference type="PANTHER" id="PTHR31794">
    <property type="entry name" value="AUXIN EFFLUX TRANSPORTER FAMILY PROTEIN (EUROFUNG)"/>
    <property type="match status" value="1"/>
</dbReference>
<feature type="transmembrane region" description="Helical" evidence="6">
    <location>
        <begin position="109"/>
        <end position="130"/>
    </location>
</feature>
<feature type="region of interest" description="Disordered" evidence="5">
    <location>
        <begin position="362"/>
        <end position="467"/>
    </location>
</feature>
<evidence type="ECO:0000256" key="5">
    <source>
        <dbReference type="SAM" id="MobiDB-lite"/>
    </source>
</evidence>
<dbReference type="Proteomes" id="UP001150538">
    <property type="component" value="Unassembled WGS sequence"/>
</dbReference>
<protein>
    <submittedName>
        <fullName evidence="7">Uncharacterized protein</fullName>
    </submittedName>
</protein>
<gene>
    <name evidence="7" type="ORF">H4219_002837</name>
</gene>
<dbReference type="OrthoDB" id="191139at2759"/>
<dbReference type="PANTHER" id="PTHR31794:SF2">
    <property type="entry name" value="AUXIN EFFLUX TRANSPORTER FAMILY PROTEIN (EUROFUNG)"/>
    <property type="match status" value="1"/>
</dbReference>
<feature type="transmembrane region" description="Helical" evidence="6">
    <location>
        <begin position="554"/>
        <end position="582"/>
    </location>
</feature>
<evidence type="ECO:0000256" key="3">
    <source>
        <dbReference type="ARBA" id="ARBA00022989"/>
    </source>
</evidence>
<dbReference type="EMBL" id="JANBPU010000054">
    <property type="protein sequence ID" value="KAJ1918057.1"/>
    <property type="molecule type" value="Genomic_DNA"/>
</dbReference>
<dbReference type="Pfam" id="PF03547">
    <property type="entry name" value="Mem_trans"/>
    <property type="match status" value="2"/>
</dbReference>
<organism evidence="7 8">
    <name type="scientific">Mycoemilia scoparia</name>
    <dbReference type="NCBI Taxonomy" id="417184"/>
    <lineage>
        <taxon>Eukaryota</taxon>
        <taxon>Fungi</taxon>
        <taxon>Fungi incertae sedis</taxon>
        <taxon>Zoopagomycota</taxon>
        <taxon>Kickxellomycotina</taxon>
        <taxon>Kickxellomycetes</taxon>
        <taxon>Kickxellales</taxon>
        <taxon>Kickxellaceae</taxon>
        <taxon>Mycoemilia</taxon>
    </lineage>
</organism>
<accession>A0A9W8A5V4</accession>
<feature type="compositionally biased region" description="Polar residues" evidence="5">
    <location>
        <begin position="401"/>
        <end position="412"/>
    </location>
</feature>
<dbReference type="GO" id="GO:0005783">
    <property type="term" value="C:endoplasmic reticulum"/>
    <property type="evidence" value="ECO:0007669"/>
    <property type="project" value="TreeGrafter"/>
</dbReference>
<evidence type="ECO:0000313" key="7">
    <source>
        <dbReference type="EMBL" id="KAJ1918057.1"/>
    </source>
</evidence>
<keyword evidence="8" id="KW-1185">Reference proteome</keyword>
<name>A0A9W8A5V4_9FUNG</name>
<comment type="subcellular location">
    <subcellularLocation>
        <location evidence="1">Membrane</location>
        <topology evidence="1">Multi-pass membrane protein</topology>
    </subcellularLocation>
</comment>
<dbReference type="GO" id="GO:0016020">
    <property type="term" value="C:membrane"/>
    <property type="evidence" value="ECO:0007669"/>
    <property type="project" value="UniProtKB-SubCell"/>
</dbReference>
<feature type="region of interest" description="Disordered" evidence="5">
    <location>
        <begin position="513"/>
        <end position="540"/>
    </location>
</feature>
<feature type="region of interest" description="Disordered" evidence="5">
    <location>
        <begin position="321"/>
        <end position="345"/>
    </location>
</feature>
<dbReference type="GO" id="GO:0055085">
    <property type="term" value="P:transmembrane transport"/>
    <property type="evidence" value="ECO:0007669"/>
    <property type="project" value="InterPro"/>
</dbReference>
<feature type="compositionally biased region" description="Low complexity" evidence="5">
    <location>
        <begin position="455"/>
        <end position="464"/>
    </location>
</feature>
<proteinExistence type="predicted"/>
<evidence type="ECO:0000256" key="4">
    <source>
        <dbReference type="ARBA" id="ARBA00023136"/>
    </source>
</evidence>